<evidence type="ECO:0000313" key="2">
    <source>
        <dbReference type="Proteomes" id="UP000799536"/>
    </source>
</evidence>
<name>A0A9P4JND1_9PLEO</name>
<dbReference type="SUPFAM" id="SSF56112">
    <property type="entry name" value="Protein kinase-like (PK-like)"/>
    <property type="match status" value="1"/>
</dbReference>
<comment type="caution">
    <text evidence="1">The sequence shown here is derived from an EMBL/GenBank/DDBJ whole genome shotgun (WGS) entry which is preliminary data.</text>
</comment>
<gene>
    <name evidence="1" type="ORF">GQ43DRAFT_487291</name>
</gene>
<proteinExistence type="predicted"/>
<dbReference type="EMBL" id="ML993976">
    <property type="protein sequence ID" value="KAF2201419.1"/>
    <property type="molecule type" value="Genomic_DNA"/>
</dbReference>
<evidence type="ECO:0000313" key="1">
    <source>
        <dbReference type="EMBL" id="KAF2201419.1"/>
    </source>
</evidence>
<organism evidence="1 2">
    <name type="scientific">Delitschia confertaspora ATCC 74209</name>
    <dbReference type="NCBI Taxonomy" id="1513339"/>
    <lineage>
        <taxon>Eukaryota</taxon>
        <taxon>Fungi</taxon>
        <taxon>Dikarya</taxon>
        <taxon>Ascomycota</taxon>
        <taxon>Pezizomycotina</taxon>
        <taxon>Dothideomycetes</taxon>
        <taxon>Pleosporomycetidae</taxon>
        <taxon>Pleosporales</taxon>
        <taxon>Delitschiaceae</taxon>
        <taxon>Delitschia</taxon>
    </lineage>
</organism>
<accession>A0A9P4JND1</accession>
<dbReference type="OrthoDB" id="8300194at2759"/>
<protein>
    <submittedName>
        <fullName evidence="1">Uncharacterized protein</fullName>
    </submittedName>
</protein>
<dbReference type="InterPro" id="IPR011009">
    <property type="entry name" value="Kinase-like_dom_sf"/>
</dbReference>
<reference evidence="1" key="1">
    <citation type="journal article" date="2020" name="Stud. Mycol.">
        <title>101 Dothideomycetes genomes: a test case for predicting lifestyles and emergence of pathogens.</title>
        <authorList>
            <person name="Haridas S."/>
            <person name="Albert R."/>
            <person name="Binder M."/>
            <person name="Bloem J."/>
            <person name="Labutti K."/>
            <person name="Salamov A."/>
            <person name="Andreopoulos B."/>
            <person name="Baker S."/>
            <person name="Barry K."/>
            <person name="Bills G."/>
            <person name="Bluhm B."/>
            <person name="Cannon C."/>
            <person name="Castanera R."/>
            <person name="Culley D."/>
            <person name="Daum C."/>
            <person name="Ezra D."/>
            <person name="Gonzalez J."/>
            <person name="Henrissat B."/>
            <person name="Kuo A."/>
            <person name="Liang C."/>
            <person name="Lipzen A."/>
            <person name="Lutzoni F."/>
            <person name="Magnuson J."/>
            <person name="Mondo S."/>
            <person name="Nolan M."/>
            <person name="Ohm R."/>
            <person name="Pangilinan J."/>
            <person name="Park H.-J."/>
            <person name="Ramirez L."/>
            <person name="Alfaro M."/>
            <person name="Sun H."/>
            <person name="Tritt A."/>
            <person name="Yoshinaga Y."/>
            <person name="Zwiers L.-H."/>
            <person name="Turgeon B."/>
            <person name="Goodwin S."/>
            <person name="Spatafora J."/>
            <person name="Crous P."/>
            <person name="Grigoriev I."/>
        </authorList>
    </citation>
    <scope>NUCLEOTIDE SEQUENCE</scope>
    <source>
        <strain evidence="1">ATCC 74209</strain>
    </source>
</reference>
<dbReference type="AlphaFoldDB" id="A0A9P4JND1"/>
<sequence length="128" mass="14809">MKVLGEIQFPQIYFASKVLLKRVAGVGLDFAWQYTSQSPKVAFQEQGREILRLLQTIKVTFRIRNCSYIVADPDFADNWELERVAIFSDEDKDPCISFMHNNFSLSNCIMDNNKIVELVDWEMAGFFG</sequence>
<keyword evidence="2" id="KW-1185">Reference proteome</keyword>
<dbReference type="Proteomes" id="UP000799536">
    <property type="component" value="Unassembled WGS sequence"/>
</dbReference>